<evidence type="ECO:0000313" key="9">
    <source>
        <dbReference type="Proteomes" id="UP000000304"/>
    </source>
</evidence>
<gene>
    <name evidence="8" type="primary">Dsim\GD24471</name>
    <name evidence="8" type="ORF">Dsim_GD24471</name>
</gene>
<evidence type="ECO:0000256" key="1">
    <source>
        <dbReference type="ARBA" id="ARBA00004141"/>
    </source>
</evidence>
<reference evidence="8 9" key="1">
    <citation type="journal article" date="2007" name="Nature">
        <title>Evolution of genes and genomes on the Drosophila phylogeny.</title>
        <authorList>
            <consortium name="Drosophila 12 Genomes Consortium"/>
            <person name="Clark A.G."/>
            <person name="Eisen M.B."/>
            <person name="Smith D.R."/>
            <person name="Bergman C.M."/>
            <person name="Oliver B."/>
            <person name="Markow T.A."/>
            <person name="Kaufman T.C."/>
            <person name="Kellis M."/>
            <person name="Gelbart W."/>
            <person name="Iyer V.N."/>
            <person name="Pollard D.A."/>
            <person name="Sackton T.B."/>
            <person name="Larracuente A.M."/>
            <person name="Singh N.D."/>
            <person name="Abad J.P."/>
            <person name="Abt D.N."/>
            <person name="Adryan B."/>
            <person name="Aguade M."/>
            <person name="Akashi H."/>
            <person name="Anderson W.W."/>
            <person name="Aquadro C.F."/>
            <person name="Ardell D.H."/>
            <person name="Arguello R."/>
            <person name="Artieri C.G."/>
            <person name="Barbash D.A."/>
            <person name="Barker D."/>
            <person name="Barsanti P."/>
            <person name="Batterham P."/>
            <person name="Batzoglou S."/>
            <person name="Begun D."/>
            <person name="Bhutkar A."/>
            <person name="Blanco E."/>
            <person name="Bosak S.A."/>
            <person name="Bradley R.K."/>
            <person name="Brand A.D."/>
            <person name="Brent M.R."/>
            <person name="Brooks A.N."/>
            <person name="Brown R.H."/>
            <person name="Butlin R.K."/>
            <person name="Caggese C."/>
            <person name="Calvi B.R."/>
            <person name="Bernardo de Carvalho A."/>
            <person name="Caspi A."/>
            <person name="Castrezana S."/>
            <person name="Celniker S.E."/>
            <person name="Chang J.L."/>
            <person name="Chapple C."/>
            <person name="Chatterji S."/>
            <person name="Chinwalla A."/>
            <person name="Civetta A."/>
            <person name="Clifton S.W."/>
            <person name="Comeron J.M."/>
            <person name="Costello J.C."/>
            <person name="Coyne J.A."/>
            <person name="Daub J."/>
            <person name="David R.G."/>
            <person name="Delcher A.L."/>
            <person name="Delehaunty K."/>
            <person name="Do C.B."/>
            <person name="Ebling H."/>
            <person name="Edwards K."/>
            <person name="Eickbush T."/>
            <person name="Evans J.D."/>
            <person name="Filipski A."/>
            <person name="Findeiss S."/>
            <person name="Freyhult E."/>
            <person name="Fulton L."/>
            <person name="Fulton R."/>
            <person name="Garcia A.C."/>
            <person name="Gardiner A."/>
            <person name="Garfield D.A."/>
            <person name="Garvin B.E."/>
            <person name="Gibson G."/>
            <person name="Gilbert D."/>
            <person name="Gnerre S."/>
            <person name="Godfrey J."/>
            <person name="Good R."/>
            <person name="Gotea V."/>
            <person name="Gravely B."/>
            <person name="Greenberg A.J."/>
            <person name="Griffiths-Jones S."/>
            <person name="Gross S."/>
            <person name="Guigo R."/>
            <person name="Gustafson E.A."/>
            <person name="Haerty W."/>
            <person name="Hahn M.W."/>
            <person name="Halligan D.L."/>
            <person name="Halpern A.L."/>
            <person name="Halter G.M."/>
            <person name="Han M.V."/>
            <person name="Heger A."/>
            <person name="Hillier L."/>
            <person name="Hinrichs A.S."/>
            <person name="Holmes I."/>
            <person name="Hoskins R.A."/>
            <person name="Hubisz M.J."/>
            <person name="Hultmark D."/>
            <person name="Huntley M.A."/>
            <person name="Jaffe D.B."/>
            <person name="Jagadeeshan S."/>
            <person name="Jeck W.R."/>
            <person name="Johnson J."/>
            <person name="Jones C.D."/>
            <person name="Jordan W.C."/>
            <person name="Karpen G.H."/>
            <person name="Kataoka E."/>
            <person name="Keightley P.D."/>
            <person name="Kheradpour P."/>
            <person name="Kirkness E.F."/>
            <person name="Koerich L.B."/>
            <person name="Kristiansen K."/>
            <person name="Kudrna D."/>
            <person name="Kulathinal R.J."/>
            <person name="Kumar S."/>
            <person name="Kwok R."/>
            <person name="Lander E."/>
            <person name="Langley C.H."/>
            <person name="Lapoint R."/>
            <person name="Lazzaro B.P."/>
            <person name="Lee S.J."/>
            <person name="Levesque L."/>
            <person name="Li R."/>
            <person name="Lin C.F."/>
            <person name="Lin M.F."/>
            <person name="Lindblad-Toh K."/>
            <person name="Llopart A."/>
            <person name="Long M."/>
            <person name="Low L."/>
            <person name="Lozovsky E."/>
            <person name="Lu J."/>
            <person name="Luo M."/>
            <person name="Machado C.A."/>
            <person name="Makalowski W."/>
            <person name="Marzo M."/>
            <person name="Matsuda M."/>
            <person name="Matzkin L."/>
            <person name="McAllister B."/>
            <person name="McBride C.S."/>
            <person name="McKernan B."/>
            <person name="McKernan K."/>
            <person name="Mendez-Lago M."/>
            <person name="Minx P."/>
            <person name="Mollenhauer M.U."/>
            <person name="Montooth K."/>
            <person name="Mount S.M."/>
            <person name="Mu X."/>
            <person name="Myers E."/>
            <person name="Negre B."/>
            <person name="Newfeld S."/>
            <person name="Nielsen R."/>
            <person name="Noor M.A."/>
            <person name="O'Grady P."/>
            <person name="Pachter L."/>
            <person name="Papaceit M."/>
            <person name="Parisi M.J."/>
            <person name="Parisi M."/>
            <person name="Parts L."/>
            <person name="Pedersen J.S."/>
            <person name="Pesole G."/>
            <person name="Phillippy A.M."/>
            <person name="Ponting C.P."/>
            <person name="Pop M."/>
            <person name="Porcelli D."/>
            <person name="Powell J.R."/>
            <person name="Prohaska S."/>
            <person name="Pruitt K."/>
            <person name="Puig M."/>
            <person name="Quesneville H."/>
            <person name="Ram K.R."/>
            <person name="Rand D."/>
            <person name="Rasmussen M.D."/>
            <person name="Reed L.K."/>
            <person name="Reenan R."/>
            <person name="Reily A."/>
            <person name="Remington K.A."/>
            <person name="Rieger T.T."/>
            <person name="Ritchie M.G."/>
            <person name="Robin C."/>
            <person name="Rogers Y.H."/>
            <person name="Rohde C."/>
            <person name="Rozas J."/>
            <person name="Rubenfield M.J."/>
            <person name="Ruiz A."/>
            <person name="Russo S."/>
            <person name="Salzberg S.L."/>
            <person name="Sanchez-Gracia A."/>
            <person name="Saranga D.J."/>
            <person name="Sato H."/>
            <person name="Schaeffer S.W."/>
            <person name="Schatz M.C."/>
            <person name="Schlenke T."/>
            <person name="Schwartz R."/>
            <person name="Segarra C."/>
            <person name="Singh R.S."/>
            <person name="Sirot L."/>
            <person name="Sirota M."/>
            <person name="Sisneros N.B."/>
            <person name="Smith C.D."/>
            <person name="Smith T.F."/>
            <person name="Spieth J."/>
            <person name="Stage D.E."/>
            <person name="Stark A."/>
            <person name="Stephan W."/>
            <person name="Strausberg R.L."/>
            <person name="Strempel S."/>
            <person name="Sturgill D."/>
            <person name="Sutton G."/>
            <person name="Sutton G.G."/>
            <person name="Tao W."/>
            <person name="Teichmann S."/>
            <person name="Tobari Y.N."/>
            <person name="Tomimura Y."/>
            <person name="Tsolas J.M."/>
            <person name="Valente V.L."/>
            <person name="Venter E."/>
            <person name="Venter J.C."/>
            <person name="Vicario S."/>
            <person name="Vieira F.G."/>
            <person name="Vilella A.J."/>
            <person name="Villasante A."/>
            <person name="Walenz B."/>
            <person name="Wang J."/>
            <person name="Wasserman M."/>
            <person name="Watts T."/>
            <person name="Wilson D."/>
            <person name="Wilson R.K."/>
            <person name="Wing R.A."/>
            <person name="Wolfner M.F."/>
            <person name="Wong A."/>
            <person name="Wong G.K."/>
            <person name="Wu C.I."/>
            <person name="Wu G."/>
            <person name="Yamamoto D."/>
            <person name="Yang H.P."/>
            <person name="Yang S.P."/>
            <person name="Yorke J.A."/>
            <person name="Yoshida K."/>
            <person name="Zdobnov E."/>
            <person name="Zhang P."/>
            <person name="Zhang Y."/>
            <person name="Zimin A.V."/>
            <person name="Baldwin J."/>
            <person name="Abdouelleil A."/>
            <person name="Abdulkadir J."/>
            <person name="Abebe A."/>
            <person name="Abera B."/>
            <person name="Abreu J."/>
            <person name="Acer S.C."/>
            <person name="Aftuck L."/>
            <person name="Alexander A."/>
            <person name="An P."/>
            <person name="Anderson E."/>
            <person name="Anderson S."/>
            <person name="Arachi H."/>
            <person name="Azer M."/>
            <person name="Bachantsang P."/>
            <person name="Barry A."/>
            <person name="Bayul T."/>
            <person name="Berlin A."/>
            <person name="Bessette D."/>
            <person name="Bloom T."/>
            <person name="Blye J."/>
            <person name="Boguslavskiy L."/>
            <person name="Bonnet C."/>
            <person name="Boukhgalter B."/>
            <person name="Bourzgui I."/>
            <person name="Brown A."/>
            <person name="Cahill P."/>
            <person name="Channer S."/>
            <person name="Cheshatsang Y."/>
            <person name="Chuda L."/>
            <person name="Citroen M."/>
            <person name="Collymore A."/>
            <person name="Cooke P."/>
            <person name="Costello M."/>
            <person name="D'Aco K."/>
            <person name="Daza R."/>
            <person name="De Haan G."/>
            <person name="DeGray S."/>
            <person name="DeMaso C."/>
            <person name="Dhargay N."/>
            <person name="Dooley K."/>
            <person name="Dooley E."/>
            <person name="Doricent M."/>
            <person name="Dorje P."/>
            <person name="Dorjee K."/>
            <person name="Dupes A."/>
            <person name="Elong R."/>
            <person name="Falk J."/>
            <person name="Farina A."/>
            <person name="Faro S."/>
            <person name="Ferguson D."/>
            <person name="Fisher S."/>
            <person name="Foley C.D."/>
            <person name="Franke A."/>
            <person name="Friedrich D."/>
            <person name="Gadbois L."/>
            <person name="Gearin G."/>
            <person name="Gearin C.R."/>
            <person name="Giannoukos G."/>
            <person name="Goode T."/>
            <person name="Graham J."/>
            <person name="Grandbois E."/>
            <person name="Grewal S."/>
            <person name="Gyaltsen K."/>
            <person name="Hafez N."/>
            <person name="Hagos B."/>
            <person name="Hall J."/>
            <person name="Henson C."/>
            <person name="Hollinger A."/>
            <person name="Honan T."/>
            <person name="Huard M.D."/>
            <person name="Hughes L."/>
            <person name="Hurhula B."/>
            <person name="Husby M.E."/>
            <person name="Kamat A."/>
            <person name="Kanga B."/>
            <person name="Kashin S."/>
            <person name="Khazanovich D."/>
            <person name="Kisner P."/>
            <person name="Lance K."/>
            <person name="Lara M."/>
            <person name="Lee W."/>
            <person name="Lennon N."/>
            <person name="Letendre F."/>
            <person name="LeVine R."/>
            <person name="Lipovsky A."/>
            <person name="Liu X."/>
            <person name="Liu J."/>
            <person name="Liu S."/>
            <person name="Lokyitsang T."/>
            <person name="Lokyitsang Y."/>
            <person name="Lubonja R."/>
            <person name="Lui A."/>
            <person name="MacDonald P."/>
            <person name="Magnisalis V."/>
            <person name="Maru K."/>
            <person name="Matthews C."/>
            <person name="McCusker W."/>
            <person name="McDonough S."/>
            <person name="Mehta T."/>
            <person name="Meldrim J."/>
            <person name="Meneus L."/>
            <person name="Mihai O."/>
            <person name="Mihalev A."/>
            <person name="Mihova T."/>
            <person name="Mittelman R."/>
            <person name="Mlenga V."/>
            <person name="Montmayeur A."/>
            <person name="Mulrain L."/>
            <person name="Navidi A."/>
            <person name="Naylor J."/>
            <person name="Negash T."/>
            <person name="Nguyen T."/>
            <person name="Nguyen N."/>
            <person name="Nicol R."/>
            <person name="Norbu C."/>
            <person name="Norbu N."/>
            <person name="Novod N."/>
            <person name="O'Neill B."/>
            <person name="Osman S."/>
            <person name="Markiewicz E."/>
            <person name="Oyono O.L."/>
            <person name="Patti C."/>
            <person name="Phunkhang P."/>
            <person name="Pierre F."/>
            <person name="Priest M."/>
            <person name="Raghuraman S."/>
            <person name="Rege F."/>
            <person name="Reyes R."/>
            <person name="Rise C."/>
            <person name="Rogov P."/>
            <person name="Ross K."/>
            <person name="Ryan E."/>
            <person name="Settipalli S."/>
            <person name="Shea T."/>
            <person name="Sherpa N."/>
            <person name="Shi L."/>
            <person name="Shih D."/>
            <person name="Sparrow T."/>
            <person name="Spaulding J."/>
            <person name="Stalker J."/>
            <person name="Stange-Thomann N."/>
            <person name="Stavropoulos S."/>
            <person name="Stone C."/>
            <person name="Strader C."/>
            <person name="Tesfaye S."/>
            <person name="Thomson T."/>
            <person name="Thoulutsang Y."/>
            <person name="Thoulutsang D."/>
            <person name="Topham K."/>
            <person name="Topping I."/>
            <person name="Tsamla T."/>
            <person name="Vassiliev H."/>
            <person name="Vo A."/>
            <person name="Wangchuk T."/>
            <person name="Wangdi T."/>
            <person name="Weiand M."/>
            <person name="Wilkinson J."/>
            <person name="Wilson A."/>
            <person name="Yadav S."/>
            <person name="Young G."/>
            <person name="Yu Q."/>
            <person name="Zembek L."/>
            <person name="Zhong D."/>
            <person name="Zimmer A."/>
            <person name="Zwirko Z."/>
            <person name="Jaffe D.B."/>
            <person name="Alvarez P."/>
            <person name="Brockman W."/>
            <person name="Butler J."/>
            <person name="Chin C."/>
            <person name="Gnerre S."/>
            <person name="Grabherr M."/>
            <person name="Kleber M."/>
            <person name="Mauceli E."/>
            <person name="MacCallum I."/>
        </authorList>
    </citation>
    <scope>NUCLEOTIDE SEQUENCE [LARGE SCALE GENOMIC DNA]</scope>
    <source>
        <strain evidence="9">white501</strain>
    </source>
</reference>
<keyword evidence="6" id="KW-1133">Transmembrane helix</keyword>
<name>B4NUN2_DROSI</name>
<comment type="similarity">
    <text evidence="2">Belongs to the dpy-19 family.</text>
</comment>
<evidence type="ECO:0000256" key="3">
    <source>
        <dbReference type="ARBA" id="ARBA00022676"/>
    </source>
</evidence>
<keyword evidence="4" id="KW-0808">Transferase</keyword>
<dbReference type="InterPro" id="IPR018732">
    <property type="entry name" value="Dpy-19/Dpy-19-like"/>
</dbReference>
<dbReference type="PANTHER" id="PTHR31488">
    <property type="entry name" value="DPY-19-LIKE 1, LIKE (H. SAPIENS)"/>
    <property type="match status" value="1"/>
</dbReference>
<keyword evidence="3" id="KW-0328">Glycosyltransferase</keyword>
<evidence type="ECO:0000256" key="7">
    <source>
        <dbReference type="ARBA" id="ARBA00023136"/>
    </source>
</evidence>
<keyword evidence="9" id="KW-1185">Reference proteome</keyword>
<dbReference type="Pfam" id="PF10034">
    <property type="entry name" value="Dpy19"/>
    <property type="match status" value="1"/>
</dbReference>
<protein>
    <submittedName>
        <fullName evidence="8">GD24471</fullName>
    </submittedName>
</protein>
<dbReference type="Proteomes" id="UP000000304">
    <property type="component" value="Unassembled WGS sequence"/>
</dbReference>
<dbReference type="EMBL" id="CH984138">
    <property type="protein sequence ID" value="EDX16679.1"/>
    <property type="molecule type" value="Genomic_DNA"/>
</dbReference>
<dbReference type="OrthoDB" id="6019623at2759"/>
<evidence type="ECO:0000256" key="5">
    <source>
        <dbReference type="ARBA" id="ARBA00022692"/>
    </source>
</evidence>
<evidence type="ECO:0000256" key="4">
    <source>
        <dbReference type="ARBA" id="ARBA00022679"/>
    </source>
</evidence>
<comment type="subcellular location">
    <subcellularLocation>
        <location evidence="1">Membrane</location>
        <topology evidence="1">Multi-pass membrane protein</topology>
    </subcellularLocation>
</comment>
<dbReference type="PANTHER" id="PTHR31488:SF1">
    <property type="entry name" value="C-MANNOSYLTRANSFERASE DPY19L1"/>
    <property type="match status" value="1"/>
</dbReference>
<organism evidence="8 9">
    <name type="scientific">Drosophila simulans</name>
    <name type="common">Fruit fly</name>
    <dbReference type="NCBI Taxonomy" id="7240"/>
    <lineage>
        <taxon>Eukaryota</taxon>
        <taxon>Metazoa</taxon>
        <taxon>Ecdysozoa</taxon>
        <taxon>Arthropoda</taxon>
        <taxon>Hexapoda</taxon>
        <taxon>Insecta</taxon>
        <taxon>Pterygota</taxon>
        <taxon>Neoptera</taxon>
        <taxon>Endopterygota</taxon>
        <taxon>Diptera</taxon>
        <taxon>Brachycera</taxon>
        <taxon>Muscomorpha</taxon>
        <taxon>Ephydroidea</taxon>
        <taxon>Drosophilidae</taxon>
        <taxon>Drosophila</taxon>
        <taxon>Sophophora</taxon>
    </lineage>
</organism>
<dbReference type="GO" id="GO:0000030">
    <property type="term" value="F:mannosyltransferase activity"/>
    <property type="evidence" value="ECO:0007669"/>
    <property type="project" value="TreeGrafter"/>
</dbReference>
<evidence type="ECO:0000256" key="2">
    <source>
        <dbReference type="ARBA" id="ARBA00008744"/>
    </source>
</evidence>
<dbReference type="STRING" id="7240.B4NUN2"/>
<dbReference type="HOGENOM" id="CLU_1278840_0_0_1"/>
<evidence type="ECO:0000313" key="8">
    <source>
        <dbReference type="EMBL" id="EDX16679.1"/>
    </source>
</evidence>
<evidence type="ECO:0000256" key="6">
    <source>
        <dbReference type="ARBA" id="ARBA00022989"/>
    </source>
</evidence>
<keyword evidence="5" id="KW-0812">Transmembrane</keyword>
<proteinExistence type="inferred from homology"/>
<dbReference type="GO" id="GO:0005637">
    <property type="term" value="C:nuclear inner membrane"/>
    <property type="evidence" value="ECO:0007669"/>
    <property type="project" value="TreeGrafter"/>
</dbReference>
<accession>B4NUN2</accession>
<keyword evidence="7" id="KW-0472">Membrane</keyword>
<dbReference type="AlphaFoldDB" id="B4NUN2"/>
<sequence>MGVGMGMGMGIGLGLRLGMGMGMVGSDRRATSPAVGYVLCVLHMGASMPSQRRNIHEEYFPTRYSKSGDDLESMLEWIKLNTERDAVFAGPVDIIGTVHLTTKRPIVNHAHLEMRQMARQQSSDIYNQCAQLKIQYLIISLDECTNEVRDDCDLLAIWDDEQPAYQKYPQFCHELLHKNVPSFLKVFANDHYGIIKMFSQSVQINLKHNKMPEMSI</sequence>